<sequence>MRLTEARSGRHNPDSYSYPQFITLEVCIYMSRISGSAVFLSVALATVQPFALPLLSQEALAQTTSAITSFSPTSGPIGTAVVINGSGFSNVSSVKVGGGNVGFTRNSSTQVTATTNSNAKTGPISIQTSNGLLTSSSTFTVTVNNPTISSFSPISGPPDTKVVIQGTYFNNVQSVKIGSIYLNFVRDSETQLTTTTKTGNVSGKVTVTTTGGSAVSSASFTSDPPSITSFTPTNGTAYPATDVTIKGINLLNITSIGFGKGYAENWQSSSHKEVKTKIPCTASTGKIAINTYAGVISSTTDFSVPDAGVPSDVPQRIACVKDPRTPPDGFTAITYWGQAIVDTSKTGEAIVEIDYMKLWCTINGTEKLLADDQGSIDGQLYVRSGWYSIRETEPMPYTYNAENDSVVLPISDHPDKIFHWYMSTPRASWSPDETVSSCRVEGRMKISGPALVQLGADWWVDAYAPWNGAQVNNREMGYSNWYLASPDWQVIRMP</sequence>
<dbReference type="EMBL" id="BA000045">
    <property type="protein sequence ID" value="BAC89719.1"/>
    <property type="molecule type" value="Genomic_DNA"/>
</dbReference>
<reference evidence="2 3" key="1">
    <citation type="journal article" date="2003" name="DNA Res.">
        <title>Complete genome structure of Gloeobacter violaceus PCC 7421, a cyanobacterium that lacks thylakoids.</title>
        <authorList>
            <person name="Nakamura Y."/>
            <person name="Kaneko T."/>
            <person name="Sato S."/>
            <person name="Mimuro M."/>
            <person name="Miyashita H."/>
            <person name="Tsuchiya T."/>
            <person name="Sasamoto S."/>
            <person name="Watanabe A."/>
            <person name="Kawashima K."/>
            <person name="Kishida Y."/>
            <person name="Kiyokawa C."/>
            <person name="Kohara M."/>
            <person name="Matsumoto M."/>
            <person name="Matsuno A."/>
            <person name="Nakazaki N."/>
            <person name="Shimpo S."/>
            <person name="Takeuchi C."/>
            <person name="Yamada M."/>
            <person name="Tabata S."/>
        </authorList>
    </citation>
    <scope>NUCLEOTIDE SEQUENCE [LARGE SCALE GENOMIC DNA]</scope>
    <source>
        <strain evidence="3">ATCC 29082 / PCC 7421</strain>
    </source>
</reference>
<name>Q7NJQ4_GLOVI</name>
<dbReference type="SMART" id="SM00429">
    <property type="entry name" value="IPT"/>
    <property type="match status" value="2"/>
</dbReference>
<dbReference type="EnsemblBacteria" id="BAC89719">
    <property type="protein sequence ID" value="BAC89719"/>
    <property type="gene ID" value="BAC89719"/>
</dbReference>
<organism evidence="2 3">
    <name type="scientific">Gloeobacter violaceus (strain ATCC 29082 / PCC 7421)</name>
    <dbReference type="NCBI Taxonomy" id="251221"/>
    <lineage>
        <taxon>Bacteria</taxon>
        <taxon>Bacillati</taxon>
        <taxon>Cyanobacteriota</taxon>
        <taxon>Cyanophyceae</taxon>
        <taxon>Gloeobacterales</taxon>
        <taxon>Gloeobacteraceae</taxon>
        <taxon>Gloeobacter</taxon>
    </lineage>
</organism>
<accession>Q7NJQ4</accession>
<dbReference type="STRING" id="251221.gene:10759270"/>
<dbReference type="eggNOG" id="COG3468">
    <property type="taxonomic scope" value="Bacteria"/>
</dbReference>
<feature type="domain" description="IPT/TIG" evidence="1">
    <location>
        <begin position="64"/>
        <end position="142"/>
    </location>
</feature>
<dbReference type="Pfam" id="PF01833">
    <property type="entry name" value="TIG"/>
    <property type="match status" value="3"/>
</dbReference>
<dbReference type="InterPro" id="IPR014756">
    <property type="entry name" value="Ig_E-set"/>
</dbReference>
<keyword evidence="3" id="KW-1185">Reference proteome</keyword>
<evidence type="ECO:0000313" key="2">
    <source>
        <dbReference type="EMBL" id="BAC89719.1"/>
    </source>
</evidence>
<evidence type="ECO:0000313" key="3">
    <source>
        <dbReference type="Proteomes" id="UP000000557"/>
    </source>
</evidence>
<evidence type="ECO:0000259" key="1">
    <source>
        <dbReference type="SMART" id="SM00429"/>
    </source>
</evidence>
<protein>
    <submittedName>
        <fullName evidence="2">Glr1778 protein</fullName>
    </submittedName>
</protein>
<dbReference type="AlphaFoldDB" id="Q7NJQ4"/>
<dbReference type="Gene3D" id="2.60.40.10">
    <property type="entry name" value="Immunoglobulins"/>
    <property type="match status" value="3"/>
</dbReference>
<dbReference type="InParanoid" id="Q7NJQ4"/>
<dbReference type="Proteomes" id="UP000000557">
    <property type="component" value="Chromosome"/>
</dbReference>
<reference evidence="2 3" key="2">
    <citation type="journal article" date="2003" name="DNA Res.">
        <title>Complete genome structure of Gloeobacter violaceus PCC 7421, a cyanobacterium that lacks thylakoids (supplement).</title>
        <authorList>
            <person name="Nakamura Y."/>
            <person name="Kaneko T."/>
            <person name="Sato S."/>
            <person name="Mimuro M."/>
            <person name="Miyashita H."/>
            <person name="Tsuchiya T."/>
            <person name="Sasamoto S."/>
            <person name="Watanabe A."/>
            <person name="Kawashima K."/>
            <person name="Kishida Y."/>
            <person name="Kiyokawa C."/>
            <person name="Kohara M."/>
            <person name="Matsumoto M."/>
            <person name="Matsuno A."/>
            <person name="Nakazaki N."/>
            <person name="Shimpo S."/>
            <person name="Takeuchi C."/>
            <person name="Yamada M."/>
            <person name="Tabata S."/>
        </authorList>
    </citation>
    <scope>NUCLEOTIDE SEQUENCE [LARGE SCALE GENOMIC DNA]</scope>
    <source>
        <strain evidence="3">ATCC 29082 / PCC 7421</strain>
    </source>
</reference>
<proteinExistence type="predicted"/>
<dbReference type="InterPro" id="IPR002909">
    <property type="entry name" value="IPT_dom"/>
</dbReference>
<dbReference type="OrthoDB" id="1433682at2"/>
<dbReference type="InterPro" id="IPR013783">
    <property type="entry name" value="Ig-like_fold"/>
</dbReference>
<dbReference type="KEGG" id="gvi:glr1778"/>
<dbReference type="CDD" id="cd00102">
    <property type="entry name" value="IPT"/>
    <property type="match status" value="1"/>
</dbReference>
<dbReference type="PhylomeDB" id="Q7NJQ4"/>
<dbReference type="SUPFAM" id="SSF81296">
    <property type="entry name" value="E set domains"/>
    <property type="match status" value="3"/>
</dbReference>
<dbReference type="HOGENOM" id="CLU_036589_0_0_3"/>
<feature type="domain" description="IPT/TIG" evidence="1">
    <location>
        <begin position="145"/>
        <end position="223"/>
    </location>
</feature>
<gene>
    <name evidence="2" type="ordered locus">glr1778</name>
</gene>